<dbReference type="Gene3D" id="3.10.180.10">
    <property type="entry name" value="2,3-Dihydroxybiphenyl 1,2-Dioxygenase, domain 1"/>
    <property type="match status" value="1"/>
</dbReference>
<protein>
    <recommendedName>
        <fullName evidence="1">Glyoxalase-like domain-containing protein</fullName>
    </recommendedName>
</protein>
<dbReference type="InterPro" id="IPR025870">
    <property type="entry name" value="Glyoxalase-like_dom"/>
</dbReference>
<evidence type="ECO:0000313" key="2">
    <source>
        <dbReference type="EMBL" id="CAA9274637.1"/>
    </source>
</evidence>
<proteinExistence type="predicted"/>
<name>A0A6J4JA54_9PROT</name>
<evidence type="ECO:0000259" key="1">
    <source>
        <dbReference type="Pfam" id="PF13468"/>
    </source>
</evidence>
<accession>A0A6J4JA54</accession>
<organism evidence="2">
    <name type="scientific">uncultured Craurococcus sp</name>
    <dbReference type="NCBI Taxonomy" id="1135998"/>
    <lineage>
        <taxon>Bacteria</taxon>
        <taxon>Pseudomonadati</taxon>
        <taxon>Pseudomonadota</taxon>
        <taxon>Alphaproteobacteria</taxon>
        <taxon>Acetobacterales</taxon>
        <taxon>Acetobacteraceae</taxon>
        <taxon>Craurococcus</taxon>
        <taxon>environmental samples</taxon>
    </lineage>
</organism>
<reference evidence="2" key="1">
    <citation type="submission" date="2020-02" db="EMBL/GenBank/DDBJ databases">
        <authorList>
            <person name="Meier V. D."/>
        </authorList>
    </citation>
    <scope>NUCLEOTIDE SEQUENCE</scope>
    <source>
        <strain evidence="2">AVDCRST_MAG27</strain>
    </source>
</reference>
<dbReference type="EMBL" id="CADCTD010000150">
    <property type="protein sequence ID" value="CAA9274637.1"/>
    <property type="molecule type" value="Genomic_DNA"/>
</dbReference>
<dbReference type="AlphaFoldDB" id="A0A6J4JA54"/>
<dbReference type="InterPro" id="IPR029068">
    <property type="entry name" value="Glyas_Bleomycin-R_OHBP_Dase"/>
</dbReference>
<dbReference type="Pfam" id="PF13468">
    <property type="entry name" value="Glyoxalase_3"/>
    <property type="match status" value="1"/>
</dbReference>
<feature type="domain" description="Glyoxalase-like" evidence="1">
    <location>
        <begin position="4"/>
        <end position="178"/>
    </location>
</feature>
<gene>
    <name evidence="2" type="ORF">AVDCRST_MAG27-3738</name>
</gene>
<sequence>MAEIDHIVIGARSLAEGAAYVAQHLGVTAGPGGAHPGFGTHNLLLGLGPACYLEVIALDPAQPDPPHPRLFDLDAPATALRLEAGPTLITWVARTPVLEAVIARLGPRGGEIRPMRRGDLAWRMAFPPAGQAMEGLIPALIQWDGEGAAARLPDSGVRLLRLEGEHPDADAARAGLAERGLEEALSIRRSPHARLVARLRRADGTEVTLSSG</sequence>